<accession>A0A562RIZ8</accession>
<gene>
    <name evidence="2" type="ORF">LZ24_02376</name>
</gene>
<protein>
    <submittedName>
        <fullName evidence="2">ThiF family protein</fullName>
    </submittedName>
</protein>
<dbReference type="CDD" id="cd00757">
    <property type="entry name" value="ThiF_MoeB_HesA_family"/>
    <property type="match status" value="1"/>
</dbReference>
<evidence type="ECO:0000313" key="3">
    <source>
        <dbReference type="Proteomes" id="UP000318307"/>
    </source>
</evidence>
<dbReference type="OrthoDB" id="9804286at2"/>
<organism evidence="2 3">
    <name type="scientific">Desulfobotulus alkaliphilus</name>
    <dbReference type="NCBI Taxonomy" id="622671"/>
    <lineage>
        <taxon>Bacteria</taxon>
        <taxon>Pseudomonadati</taxon>
        <taxon>Thermodesulfobacteriota</taxon>
        <taxon>Desulfobacteria</taxon>
        <taxon>Desulfobacterales</taxon>
        <taxon>Desulfobacteraceae</taxon>
        <taxon>Desulfobotulus</taxon>
    </lineage>
</organism>
<comment type="caution">
    <text evidence="2">The sequence shown here is derived from an EMBL/GenBank/DDBJ whole genome shotgun (WGS) entry which is preliminary data.</text>
</comment>
<dbReference type="InterPro" id="IPR000594">
    <property type="entry name" value="ThiF_NAD_FAD-bd"/>
</dbReference>
<dbReference type="PANTHER" id="PTHR10953:SF102">
    <property type="entry name" value="ADENYLYLTRANSFERASE AND SULFURTRANSFERASE MOCS3"/>
    <property type="match status" value="1"/>
</dbReference>
<dbReference type="GO" id="GO:0005737">
    <property type="term" value="C:cytoplasm"/>
    <property type="evidence" value="ECO:0007669"/>
    <property type="project" value="TreeGrafter"/>
</dbReference>
<dbReference type="Proteomes" id="UP000318307">
    <property type="component" value="Unassembled WGS sequence"/>
</dbReference>
<evidence type="ECO:0000259" key="1">
    <source>
        <dbReference type="Pfam" id="PF00899"/>
    </source>
</evidence>
<feature type="domain" description="THIF-type NAD/FAD binding fold" evidence="1">
    <location>
        <begin position="53"/>
        <end position="247"/>
    </location>
</feature>
<proteinExistence type="predicted"/>
<dbReference type="RefSeq" id="WP_144685485.1">
    <property type="nucleotide sequence ID" value="NZ_VLLC01000019.1"/>
</dbReference>
<reference evidence="2 3" key="1">
    <citation type="submission" date="2019-07" db="EMBL/GenBank/DDBJ databases">
        <title>Genome sequencing of 100 strains of the haloalkaliphilic chemolithoautotrophic sulfur-oxidizing bacterium Thioalkalivibrio.</title>
        <authorList>
            <person name="Muyzer G."/>
        </authorList>
    </citation>
    <scope>NUCLEOTIDE SEQUENCE [LARGE SCALE GENOMIC DNA]</scope>
    <source>
        <strain evidence="2 3">ASO4-4</strain>
    </source>
</reference>
<dbReference type="GO" id="GO:0016779">
    <property type="term" value="F:nucleotidyltransferase activity"/>
    <property type="evidence" value="ECO:0007669"/>
    <property type="project" value="TreeGrafter"/>
</dbReference>
<name>A0A562RIZ8_9BACT</name>
<dbReference type="AlphaFoldDB" id="A0A562RIZ8"/>
<dbReference type="InterPro" id="IPR035985">
    <property type="entry name" value="Ubiquitin-activating_enz"/>
</dbReference>
<dbReference type="GO" id="GO:0004792">
    <property type="term" value="F:thiosulfate-cyanide sulfurtransferase activity"/>
    <property type="evidence" value="ECO:0007669"/>
    <property type="project" value="TreeGrafter"/>
</dbReference>
<dbReference type="SUPFAM" id="SSF69572">
    <property type="entry name" value="Activating enzymes of the ubiquitin-like proteins"/>
    <property type="match status" value="1"/>
</dbReference>
<dbReference type="EMBL" id="VLLC01000019">
    <property type="protein sequence ID" value="TWI68903.1"/>
    <property type="molecule type" value="Genomic_DNA"/>
</dbReference>
<keyword evidence="3" id="KW-1185">Reference proteome</keyword>
<evidence type="ECO:0000313" key="2">
    <source>
        <dbReference type="EMBL" id="TWI68903.1"/>
    </source>
</evidence>
<dbReference type="GO" id="GO:0008641">
    <property type="term" value="F:ubiquitin-like modifier activating enzyme activity"/>
    <property type="evidence" value="ECO:0007669"/>
    <property type="project" value="InterPro"/>
</dbReference>
<dbReference type="InterPro" id="IPR045886">
    <property type="entry name" value="ThiF/MoeB/HesA"/>
</dbReference>
<dbReference type="PANTHER" id="PTHR10953">
    <property type="entry name" value="UBIQUITIN-ACTIVATING ENZYME E1"/>
    <property type="match status" value="1"/>
</dbReference>
<dbReference type="Gene3D" id="3.40.50.720">
    <property type="entry name" value="NAD(P)-binding Rossmann-like Domain"/>
    <property type="match status" value="1"/>
</dbReference>
<sequence length="267" mass="29396">MMNPEQWILRESDKGFLSFEKQIQMEKRFGLSRREAEKFVLEMGLMPERYIRNPWDANAQKKLLHSTLAIVGCGALGSALLEQWLRLGAGVLKVMDPDVFAPSNLNRQMLLRESDLGRPKVEVAARRAAEVNPALYIITVQDVFCDGTADEFLDGVDLVLDALDNIPDRLFLEKACAARGITLIHGAISGWAGQVAVCRPGAGLLSFIYGRAEIHESRAVGNPVFGVAATAGLQVSLACRVLMGEKTGCGPWFLDFSGPEWVDMEIF</sequence>
<dbReference type="Pfam" id="PF00899">
    <property type="entry name" value="ThiF"/>
    <property type="match status" value="1"/>
</dbReference>